<reference evidence="3 4" key="1">
    <citation type="submission" date="2020-10" db="EMBL/GenBank/DDBJ databases">
        <title>Investigation of anaerobic biodegradation of phenanthrene by a sulfate-dependent Geobacter anodireducens strain PheS2.</title>
        <authorList>
            <person name="Zhang Z."/>
        </authorList>
    </citation>
    <scope>NUCLEOTIDE SEQUENCE [LARGE SCALE GENOMIC DNA]</scope>
    <source>
        <strain evidence="3 4">PheS2</strain>
    </source>
</reference>
<evidence type="ECO:0000256" key="1">
    <source>
        <dbReference type="ARBA" id="ARBA00008769"/>
    </source>
</evidence>
<name>A0ABR9NZL0_9BACT</name>
<dbReference type="InterPro" id="IPR007049">
    <property type="entry name" value="Carb-sel_porin_OprB"/>
</dbReference>
<protein>
    <submittedName>
        <fullName evidence="3">Carbohydrate porin</fullName>
    </submittedName>
</protein>
<keyword evidence="4" id="KW-1185">Reference proteome</keyword>
<accession>A0ABR9NZL0</accession>
<evidence type="ECO:0000256" key="2">
    <source>
        <dbReference type="RuleBase" id="RU363072"/>
    </source>
</evidence>
<comment type="caution">
    <text evidence="3">The sequence shown here is derived from an EMBL/GenBank/DDBJ whole genome shotgun (WGS) entry which is preliminary data.</text>
</comment>
<evidence type="ECO:0000313" key="4">
    <source>
        <dbReference type="Proteomes" id="UP000618926"/>
    </source>
</evidence>
<dbReference type="EMBL" id="JADBFD010000037">
    <property type="protein sequence ID" value="MBE2889693.1"/>
    <property type="molecule type" value="Genomic_DNA"/>
</dbReference>
<evidence type="ECO:0000313" key="3">
    <source>
        <dbReference type="EMBL" id="MBE2889693.1"/>
    </source>
</evidence>
<feature type="non-terminal residue" evidence="3">
    <location>
        <position position="1"/>
    </location>
</feature>
<proteinExistence type="inferred from homology"/>
<comment type="similarity">
    <text evidence="1 2">Belongs to the OprB family.</text>
</comment>
<dbReference type="Proteomes" id="UP000618926">
    <property type="component" value="Unassembled WGS sequence"/>
</dbReference>
<dbReference type="Gene3D" id="2.40.160.180">
    <property type="entry name" value="Carbohydrate-selective porin OprB"/>
    <property type="match status" value="1"/>
</dbReference>
<sequence length="47" mass="5207">KLAELYYKVQVNEQIGIAPVVQYLIDPLGDSSRDDVVALGLRSLISF</sequence>
<dbReference type="Pfam" id="PF04966">
    <property type="entry name" value="OprB"/>
    <property type="match status" value="1"/>
</dbReference>
<gene>
    <name evidence="3" type="ORF">IIE05_17175</name>
</gene>
<dbReference type="InterPro" id="IPR038673">
    <property type="entry name" value="OprB_sf"/>
</dbReference>
<organism evidence="3 4">
    <name type="scientific">Geobacter anodireducens</name>
    <dbReference type="NCBI Taxonomy" id="1340425"/>
    <lineage>
        <taxon>Bacteria</taxon>
        <taxon>Pseudomonadati</taxon>
        <taxon>Thermodesulfobacteriota</taxon>
        <taxon>Desulfuromonadia</taxon>
        <taxon>Geobacterales</taxon>
        <taxon>Geobacteraceae</taxon>
        <taxon>Geobacter</taxon>
    </lineage>
</organism>